<dbReference type="Proteomes" id="UP000092462">
    <property type="component" value="Unassembled WGS sequence"/>
</dbReference>
<dbReference type="Gene3D" id="3.30.160.20">
    <property type="match status" value="2"/>
</dbReference>
<evidence type="ECO:0000313" key="3">
    <source>
        <dbReference type="EnsemblMetazoa" id="PPAI000113-PA"/>
    </source>
</evidence>
<organism evidence="3 4">
    <name type="scientific">Phlebotomus papatasi</name>
    <name type="common">Sandfly</name>
    <dbReference type="NCBI Taxonomy" id="29031"/>
    <lineage>
        <taxon>Eukaryota</taxon>
        <taxon>Metazoa</taxon>
        <taxon>Ecdysozoa</taxon>
        <taxon>Arthropoda</taxon>
        <taxon>Hexapoda</taxon>
        <taxon>Insecta</taxon>
        <taxon>Pterygota</taxon>
        <taxon>Neoptera</taxon>
        <taxon>Endopterygota</taxon>
        <taxon>Diptera</taxon>
        <taxon>Nematocera</taxon>
        <taxon>Psychodoidea</taxon>
        <taxon>Psychodidae</taxon>
        <taxon>Phlebotomus</taxon>
        <taxon>Phlebotomus</taxon>
    </lineage>
</organism>
<dbReference type="PANTHER" id="PTHR46205">
    <property type="entry name" value="LOQUACIOUS, ISOFORM B"/>
    <property type="match status" value="1"/>
</dbReference>
<sequence length="267" mass="30348">MPRKNPVYILEDICLRHKLPDPKYEDITNEFDEYYEYSVEAFGSVSTGKGESRKVAKQNAAENLLKLAKSDFLPEDMNSNKVQEGMIGMINYVGAVYEECMKSKLQLPVFDIITLPSKPNRVKFKCTCTVGNVKEEAEGYSKKEAKQAAAYAMMNRLSSKHQSAIKHLDHLGPGSTSEIFLNINPEQYDSAKRLLKNAPSTCNHRRCLEDVLQTLGLSYNFYQHAEDVGGKKVFELKYSAIYVQINEDSTSMYIEALNFLRELLQLN</sequence>
<protein>
    <recommendedName>
        <fullName evidence="2">DRBM domain-containing protein</fullName>
    </recommendedName>
</protein>
<dbReference type="GO" id="GO:0003725">
    <property type="term" value="F:double-stranded RNA binding"/>
    <property type="evidence" value="ECO:0007669"/>
    <property type="project" value="TreeGrafter"/>
</dbReference>
<dbReference type="AlphaFoldDB" id="A0A1B0GLV6"/>
<feature type="domain" description="DRBM" evidence="2">
    <location>
        <begin position="91"/>
        <end position="159"/>
    </location>
</feature>
<dbReference type="PROSITE" id="PS50137">
    <property type="entry name" value="DS_RBD"/>
    <property type="match status" value="2"/>
</dbReference>
<dbReference type="VEuPathDB" id="VectorBase:PPAPM1_010694"/>
<dbReference type="PANTHER" id="PTHR46205:SF3">
    <property type="entry name" value="LOQUACIOUS, ISOFORM B"/>
    <property type="match status" value="1"/>
</dbReference>
<dbReference type="EMBL" id="AJVK01002077">
    <property type="status" value="NOT_ANNOTATED_CDS"/>
    <property type="molecule type" value="Genomic_DNA"/>
</dbReference>
<accession>A0A1B0GLV6</accession>
<dbReference type="GO" id="GO:0005634">
    <property type="term" value="C:nucleus"/>
    <property type="evidence" value="ECO:0007669"/>
    <property type="project" value="TreeGrafter"/>
</dbReference>
<dbReference type="SMART" id="SM00358">
    <property type="entry name" value="DSRM"/>
    <property type="match status" value="2"/>
</dbReference>
<dbReference type="GO" id="GO:0030422">
    <property type="term" value="P:siRNA processing"/>
    <property type="evidence" value="ECO:0007669"/>
    <property type="project" value="TreeGrafter"/>
</dbReference>
<dbReference type="EnsemblMetazoa" id="PPAI000113-RA">
    <property type="protein sequence ID" value="PPAI000113-PA"/>
    <property type="gene ID" value="PPAI000113"/>
</dbReference>
<dbReference type="Pfam" id="PF00035">
    <property type="entry name" value="dsrm"/>
    <property type="match status" value="1"/>
</dbReference>
<evidence type="ECO:0000259" key="2">
    <source>
        <dbReference type="PROSITE" id="PS50137"/>
    </source>
</evidence>
<keyword evidence="4" id="KW-1185">Reference proteome</keyword>
<dbReference type="GO" id="GO:0005737">
    <property type="term" value="C:cytoplasm"/>
    <property type="evidence" value="ECO:0007669"/>
    <property type="project" value="TreeGrafter"/>
</dbReference>
<dbReference type="GO" id="GO:0070920">
    <property type="term" value="P:regulation of regulatory ncRNA processing"/>
    <property type="evidence" value="ECO:0007669"/>
    <property type="project" value="TreeGrafter"/>
</dbReference>
<dbReference type="GO" id="GO:0035197">
    <property type="term" value="F:siRNA binding"/>
    <property type="evidence" value="ECO:0007669"/>
    <property type="project" value="TreeGrafter"/>
</dbReference>
<name>A0A1B0GLV6_PHLPP</name>
<reference evidence="3" key="1">
    <citation type="submission" date="2022-08" db="UniProtKB">
        <authorList>
            <consortium name="EnsemblMetazoa"/>
        </authorList>
    </citation>
    <scope>IDENTIFICATION</scope>
    <source>
        <strain evidence="3">Israel</strain>
    </source>
</reference>
<feature type="domain" description="DRBM" evidence="2">
    <location>
        <begin position="5"/>
        <end position="70"/>
    </location>
</feature>
<dbReference type="SUPFAM" id="SSF54768">
    <property type="entry name" value="dsRNA-binding domain-like"/>
    <property type="match status" value="2"/>
</dbReference>
<dbReference type="InterPro" id="IPR014720">
    <property type="entry name" value="dsRBD_dom"/>
</dbReference>
<dbReference type="InterPro" id="IPR051247">
    <property type="entry name" value="RLC_Component"/>
</dbReference>
<dbReference type="CDD" id="cd00048">
    <property type="entry name" value="DSRM_SF"/>
    <property type="match status" value="1"/>
</dbReference>
<keyword evidence="1" id="KW-0694">RNA-binding</keyword>
<proteinExistence type="predicted"/>
<dbReference type="GO" id="GO:0016442">
    <property type="term" value="C:RISC complex"/>
    <property type="evidence" value="ECO:0007669"/>
    <property type="project" value="TreeGrafter"/>
</dbReference>
<evidence type="ECO:0000256" key="1">
    <source>
        <dbReference type="ARBA" id="ARBA00022884"/>
    </source>
</evidence>
<evidence type="ECO:0000313" key="4">
    <source>
        <dbReference type="Proteomes" id="UP000092462"/>
    </source>
</evidence>
<dbReference type="VEuPathDB" id="VectorBase:PPAI000113"/>
<dbReference type="GO" id="GO:0070578">
    <property type="term" value="C:RISC-loading complex"/>
    <property type="evidence" value="ECO:0007669"/>
    <property type="project" value="TreeGrafter"/>
</dbReference>